<feature type="transmembrane region" description="Helical" evidence="6">
    <location>
        <begin position="80"/>
        <end position="104"/>
    </location>
</feature>
<keyword evidence="5" id="KW-0046">Antibiotic resistance</keyword>
<dbReference type="InterPro" id="IPR000412">
    <property type="entry name" value="ABC_2_transport"/>
</dbReference>
<feature type="transmembrane region" description="Helical" evidence="6">
    <location>
        <begin position="246"/>
        <end position="272"/>
    </location>
</feature>
<evidence type="ECO:0000313" key="8">
    <source>
        <dbReference type="EMBL" id="POH66635.1"/>
    </source>
</evidence>
<dbReference type="GO" id="GO:0046677">
    <property type="term" value="P:response to antibiotic"/>
    <property type="evidence" value="ECO:0007669"/>
    <property type="project" value="UniProtKB-KW"/>
</dbReference>
<dbReference type="EMBL" id="PPXD01000009">
    <property type="protein sequence ID" value="POH66635.1"/>
    <property type="molecule type" value="Genomic_DNA"/>
</dbReference>
<sequence>MTTITAPRPTVQGSRHRSYVVTDAITMLRRNLLHMIRYPGLSVFTIVGPVVILLMFVFVFGGTLGAGLPGVDSAGGRAAYLAYVMPGILAITIAGTAGGTATTVSMDMTEGITARFRTMAISRAAVLAGHVLGNTIQAIIAVALVLGVGVLIGFRPTATPIEWLATFGLIALIAFAITWIAVGMGMQAKSVETASNLPLLLVLLPFLGSGFVPTESMPAGLQWFAEYQPFTPIVETLRGLLLGTPLGWNAVLAVGWCVVITVIGYAWSMIIYERKSVRS</sequence>
<feature type="transmembrane region" description="Helical" evidence="6">
    <location>
        <begin position="125"/>
        <end position="151"/>
    </location>
</feature>
<comment type="similarity">
    <text evidence="6">Belongs to the ABC-2 integral membrane protein family.</text>
</comment>
<keyword evidence="3 6" id="KW-1133">Transmembrane helix</keyword>
<dbReference type="InterPro" id="IPR047817">
    <property type="entry name" value="ABC2_TM_bact-type"/>
</dbReference>
<evidence type="ECO:0000259" key="7">
    <source>
        <dbReference type="PROSITE" id="PS51012"/>
    </source>
</evidence>
<dbReference type="PANTHER" id="PTHR43229:SF2">
    <property type="entry name" value="NODULATION PROTEIN J"/>
    <property type="match status" value="1"/>
</dbReference>
<protein>
    <recommendedName>
        <fullName evidence="6">Transport permease protein</fullName>
    </recommendedName>
</protein>
<keyword evidence="9" id="KW-1185">Reference proteome</keyword>
<feature type="transmembrane region" description="Helical" evidence="6">
    <location>
        <begin position="38"/>
        <end position="60"/>
    </location>
</feature>
<dbReference type="Proteomes" id="UP000237340">
    <property type="component" value="Unassembled WGS sequence"/>
</dbReference>
<feature type="transmembrane region" description="Helical" evidence="6">
    <location>
        <begin position="194"/>
        <end position="212"/>
    </location>
</feature>
<evidence type="ECO:0000256" key="6">
    <source>
        <dbReference type="RuleBase" id="RU361157"/>
    </source>
</evidence>
<reference evidence="8 9" key="1">
    <citation type="submission" date="2018-01" db="EMBL/GenBank/DDBJ databases">
        <title>Cryobacterium sp. nov., from glaciers in China.</title>
        <authorList>
            <person name="Liu Q."/>
            <person name="Xin Y.-H."/>
        </authorList>
    </citation>
    <scope>NUCLEOTIDE SEQUENCE [LARGE SCALE GENOMIC DNA]</scope>
    <source>
        <strain evidence="8 9">TMN-42</strain>
    </source>
</reference>
<keyword evidence="6" id="KW-1003">Cell membrane</keyword>
<evidence type="ECO:0000256" key="1">
    <source>
        <dbReference type="ARBA" id="ARBA00004141"/>
    </source>
</evidence>
<comment type="caution">
    <text evidence="8">The sequence shown here is derived from an EMBL/GenBank/DDBJ whole genome shotgun (WGS) entry which is preliminary data.</text>
</comment>
<dbReference type="PIRSF" id="PIRSF006648">
    <property type="entry name" value="DrrB"/>
    <property type="match status" value="1"/>
</dbReference>
<dbReference type="RefSeq" id="WP_103460266.1">
    <property type="nucleotide sequence ID" value="NZ_PPXD01000009.1"/>
</dbReference>
<dbReference type="PROSITE" id="PS51012">
    <property type="entry name" value="ABC_TM2"/>
    <property type="match status" value="1"/>
</dbReference>
<dbReference type="InterPro" id="IPR013525">
    <property type="entry name" value="ABC2_TM"/>
</dbReference>
<dbReference type="AlphaFoldDB" id="A0A2S3ZGZ7"/>
<evidence type="ECO:0000256" key="3">
    <source>
        <dbReference type="ARBA" id="ARBA00022989"/>
    </source>
</evidence>
<dbReference type="InterPro" id="IPR051784">
    <property type="entry name" value="Nod_factor_ABC_transporter"/>
</dbReference>
<dbReference type="GO" id="GO:0140359">
    <property type="term" value="F:ABC-type transporter activity"/>
    <property type="evidence" value="ECO:0007669"/>
    <property type="project" value="InterPro"/>
</dbReference>
<feature type="transmembrane region" description="Helical" evidence="6">
    <location>
        <begin position="163"/>
        <end position="182"/>
    </location>
</feature>
<organism evidence="8 9">
    <name type="scientific">Cryobacterium zongtaii</name>
    <dbReference type="NCBI Taxonomy" id="1259217"/>
    <lineage>
        <taxon>Bacteria</taxon>
        <taxon>Bacillati</taxon>
        <taxon>Actinomycetota</taxon>
        <taxon>Actinomycetes</taxon>
        <taxon>Micrococcales</taxon>
        <taxon>Microbacteriaceae</taxon>
        <taxon>Cryobacterium</taxon>
    </lineage>
</organism>
<accession>A0A2S3ZGZ7</accession>
<comment type="subcellular location">
    <subcellularLocation>
        <location evidence="6">Cell membrane</location>
        <topology evidence="6">Multi-pass membrane protein</topology>
    </subcellularLocation>
    <subcellularLocation>
        <location evidence="1">Membrane</location>
        <topology evidence="1">Multi-pass membrane protein</topology>
    </subcellularLocation>
</comment>
<proteinExistence type="inferred from homology"/>
<keyword evidence="6" id="KW-0813">Transport</keyword>
<evidence type="ECO:0000256" key="4">
    <source>
        <dbReference type="ARBA" id="ARBA00023136"/>
    </source>
</evidence>
<dbReference type="GO" id="GO:0043190">
    <property type="term" value="C:ATP-binding cassette (ABC) transporter complex"/>
    <property type="evidence" value="ECO:0007669"/>
    <property type="project" value="InterPro"/>
</dbReference>
<keyword evidence="4 6" id="KW-0472">Membrane</keyword>
<dbReference type="PANTHER" id="PTHR43229">
    <property type="entry name" value="NODULATION PROTEIN J"/>
    <property type="match status" value="1"/>
</dbReference>
<feature type="domain" description="ABC transmembrane type-2" evidence="7">
    <location>
        <begin position="40"/>
        <end position="275"/>
    </location>
</feature>
<evidence type="ECO:0000256" key="5">
    <source>
        <dbReference type="ARBA" id="ARBA00023251"/>
    </source>
</evidence>
<evidence type="ECO:0000313" key="9">
    <source>
        <dbReference type="Proteomes" id="UP000237340"/>
    </source>
</evidence>
<dbReference type="Pfam" id="PF01061">
    <property type="entry name" value="ABC2_membrane"/>
    <property type="match status" value="1"/>
</dbReference>
<name>A0A2S3ZGZ7_9MICO</name>
<keyword evidence="2 6" id="KW-0812">Transmembrane</keyword>
<gene>
    <name evidence="8" type="ORF">C3B61_08775</name>
</gene>
<evidence type="ECO:0000256" key="2">
    <source>
        <dbReference type="ARBA" id="ARBA00022692"/>
    </source>
</evidence>